<evidence type="ECO:0000256" key="2">
    <source>
        <dbReference type="ARBA" id="ARBA00022737"/>
    </source>
</evidence>
<dbReference type="Gene3D" id="2.130.10.10">
    <property type="entry name" value="YVTN repeat-like/Quinoprotein amine dehydrogenase"/>
    <property type="match status" value="2"/>
</dbReference>
<proteinExistence type="predicted"/>
<protein>
    <submittedName>
        <fullName evidence="4">Ribosome assembly</fullName>
    </submittedName>
</protein>
<evidence type="ECO:0000256" key="1">
    <source>
        <dbReference type="ARBA" id="ARBA00022574"/>
    </source>
</evidence>
<evidence type="ECO:0000313" key="4">
    <source>
        <dbReference type="EMBL" id="KAK7424593.1"/>
    </source>
</evidence>
<dbReference type="PROSITE" id="PS50294">
    <property type="entry name" value="WD_REPEATS_REGION"/>
    <property type="match status" value="4"/>
</dbReference>
<dbReference type="PROSITE" id="PS50082">
    <property type="entry name" value="WD_REPEATS_2"/>
    <property type="match status" value="4"/>
</dbReference>
<feature type="repeat" description="WD" evidence="3">
    <location>
        <begin position="17"/>
        <end position="58"/>
    </location>
</feature>
<dbReference type="PROSITE" id="PS00678">
    <property type="entry name" value="WD_REPEATS_1"/>
    <property type="match status" value="1"/>
</dbReference>
<keyword evidence="1 3" id="KW-0853">WD repeat</keyword>
<dbReference type="Proteomes" id="UP001498421">
    <property type="component" value="Unassembled WGS sequence"/>
</dbReference>
<gene>
    <name evidence="4" type="primary">RSA4_2</name>
    <name evidence="4" type="ORF">QQZ08_008603</name>
</gene>
<name>A0ABR1HV74_9HYPO</name>
<dbReference type="CDD" id="cd00200">
    <property type="entry name" value="WD40"/>
    <property type="match status" value="1"/>
</dbReference>
<organism evidence="4 5">
    <name type="scientific">Neonectria magnoliae</name>
    <dbReference type="NCBI Taxonomy" id="2732573"/>
    <lineage>
        <taxon>Eukaryota</taxon>
        <taxon>Fungi</taxon>
        <taxon>Dikarya</taxon>
        <taxon>Ascomycota</taxon>
        <taxon>Pezizomycotina</taxon>
        <taxon>Sordariomycetes</taxon>
        <taxon>Hypocreomycetidae</taxon>
        <taxon>Hypocreales</taxon>
        <taxon>Nectriaceae</taxon>
        <taxon>Neonectria</taxon>
    </lineage>
</organism>
<dbReference type="InterPro" id="IPR020472">
    <property type="entry name" value="WD40_PAC1"/>
</dbReference>
<dbReference type="InterPro" id="IPR001680">
    <property type="entry name" value="WD40_rpt"/>
</dbReference>
<accession>A0ABR1HV74</accession>
<dbReference type="InterPro" id="IPR036322">
    <property type="entry name" value="WD40_repeat_dom_sf"/>
</dbReference>
<dbReference type="SUPFAM" id="SSF50978">
    <property type="entry name" value="WD40 repeat-like"/>
    <property type="match status" value="1"/>
</dbReference>
<dbReference type="PANTHER" id="PTHR19848">
    <property type="entry name" value="WD40 REPEAT PROTEIN"/>
    <property type="match status" value="1"/>
</dbReference>
<dbReference type="PRINTS" id="PR00320">
    <property type="entry name" value="GPROTEINBRPT"/>
</dbReference>
<evidence type="ECO:0000256" key="3">
    <source>
        <dbReference type="PROSITE-ProRule" id="PRU00221"/>
    </source>
</evidence>
<feature type="repeat" description="WD" evidence="3">
    <location>
        <begin position="131"/>
        <end position="162"/>
    </location>
</feature>
<evidence type="ECO:0000313" key="5">
    <source>
        <dbReference type="Proteomes" id="UP001498421"/>
    </source>
</evidence>
<comment type="caution">
    <text evidence="4">The sequence shown here is derived from an EMBL/GenBank/DDBJ whole genome shotgun (WGS) entry which is preliminary data.</text>
</comment>
<dbReference type="EMBL" id="JAZAVK010000090">
    <property type="protein sequence ID" value="KAK7424593.1"/>
    <property type="molecule type" value="Genomic_DNA"/>
</dbReference>
<sequence>MTIKVWDTATGTERMTIKGHTMRVRPVAFSIDARLIVSGSDDKTLRIWEATSGVQLRTLRGHLSGINAVAFSPNGRIHSSYSFDDKVRLWDANIWTPLGNLEDFEDDDHSNSGEMMDSVHFEATAVANKELKSHSQKVTRLVVSLSWQLLASGSHDGTIKLWLTEGVEVQKLEGHSGGINHLAFSPDSHLVASAASYKTVGL</sequence>
<dbReference type="PANTHER" id="PTHR19848:SF8">
    <property type="entry name" value="F-BOX AND WD REPEAT DOMAIN CONTAINING 7"/>
    <property type="match status" value="1"/>
</dbReference>
<dbReference type="SMART" id="SM00320">
    <property type="entry name" value="WD40"/>
    <property type="match status" value="4"/>
</dbReference>
<feature type="repeat" description="WD" evidence="3">
    <location>
        <begin position="172"/>
        <end position="202"/>
    </location>
</feature>
<dbReference type="InterPro" id="IPR019775">
    <property type="entry name" value="WD40_repeat_CS"/>
</dbReference>
<reference evidence="4 5" key="1">
    <citation type="journal article" date="2025" name="Microbiol. Resour. Announc.">
        <title>Draft genome sequences for Neonectria magnoliae and Neonectria punicea, canker pathogens of Liriodendron tulipifera and Acer saccharum in West Virginia.</title>
        <authorList>
            <person name="Petronek H.M."/>
            <person name="Kasson M.T."/>
            <person name="Metheny A.M."/>
            <person name="Stauder C.M."/>
            <person name="Lovett B."/>
            <person name="Lynch S.C."/>
            <person name="Garnas J.R."/>
            <person name="Kasson L.R."/>
            <person name="Stajich J.E."/>
        </authorList>
    </citation>
    <scope>NUCLEOTIDE SEQUENCE [LARGE SCALE GENOMIC DNA]</scope>
    <source>
        <strain evidence="4 5">NRRL 64651</strain>
    </source>
</reference>
<feature type="repeat" description="WD" evidence="3">
    <location>
        <begin position="59"/>
        <end position="91"/>
    </location>
</feature>
<keyword evidence="2" id="KW-0677">Repeat</keyword>
<dbReference type="InterPro" id="IPR015943">
    <property type="entry name" value="WD40/YVTN_repeat-like_dom_sf"/>
</dbReference>
<keyword evidence="5" id="KW-1185">Reference proteome</keyword>
<dbReference type="Pfam" id="PF00400">
    <property type="entry name" value="WD40"/>
    <property type="match status" value="4"/>
</dbReference>